<protein>
    <recommendedName>
        <fullName evidence="3">ABC transporter ATPase</fullName>
    </recommendedName>
</protein>
<reference evidence="1 2" key="1">
    <citation type="submission" date="2022-10" db="EMBL/GenBank/DDBJ databases">
        <title>Comparative genomics and taxonomic characterization of three novel marine species of genus Reichenbachiella exhibiting antioxidant and polysaccharide degradation activities.</title>
        <authorList>
            <person name="Muhammad N."/>
            <person name="Lee Y.-J."/>
            <person name="Ko J."/>
            <person name="Kim S.-G."/>
        </authorList>
    </citation>
    <scope>NUCLEOTIDE SEQUENCE [LARGE SCALE GENOMIC DNA]</scope>
    <source>
        <strain evidence="1 2">ABR2-5</strain>
    </source>
</reference>
<dbReference type="RefSeq" id="WP_264138784.1">
    <property type="nucleotide sequence ID" value="NZ_JAOYOD010000001.1"/>
</dbReference>
<proteinExistence type="predicted"/>
<evidence type="ECO:0000313" key="1">
    <source>
        <dbReference type="EMBL" id="MCV9387963.1"/>
    </source>
</evidence>
<sequence>MIVSFDELPGTARVWIYQADKTFGQADLEVIAEEANKFFDGWAAHGAPLKSSYKVFHDKFLVIAVDEQFNQASGCSIDASVGLVKTLEQKLGINFFDRSKVCFLVNDEIFESSLTEIKQLVEQGKIQSDTPTFNNLVPNKDELESSWIIPAEESWLKRYF</sequence>
<dbReference type="EMBL" id="JAOYOD010000001">
    <property type="protein sequence ID" value="MCV9387963.1"/>
    <property type="molecule type" value="Genomic_DNA"/>
</dbReference>
<comment type="caution">
    <text evidence="1">The sequence shown here is derived from an EMBL/GenBank/DDBJ whole genome shotgun (WGS) entry which is preliminary data.</text>
</comment>
<evidence type="ECO:0008006" key="3">
    <source>
        <dbReference type="Google" id="ProtNLM"/>
    </source>
</evidence>
<gene>
    <name evidence="1" type="ORF">N7U62_14870</name>
</gene>
<name>A0ABT3CW96_9BACT</name>
<organism evidence="1 2">
    <name type="scientific">Reichenbachiella ulvae</name>
    <dbReference type="NCBI Taxonomy" id="2980104"/>
    <lineage>
        <taxon>Bacteria</taxon>
        <taxon>Pseudomonadati</taxon>
        <taxon>Bacteroidota</taxon>
        <taxon>Cytophagia</taxon>
        <taxon>Cytophagales</taxon>
        <taxon>Reichenbachiellaceae</taxon>
        <taxon>Reichenbachiella</taxon>
    </lineage>
</organism>
<keyword evidence="2" id="KW-1185">Reference proteome</keyword>
<dbReference type="Proteomes" id="UP001300692">
    <property type="component" value="Unassembled WGS sequence"/>
</dbReference>
<accession>A0ABT3CW96</accession>
<evidence type="ECO:0000313" key="2">
    <source>
        <dbReference type="Proteomes" id="UP001300692"/>
    </source>
</evidence>